<dbReference type="Gene3D" id="1.10.760.10">
    <property type="entry name" value="Cytochrome c-like domain"/>
    <property type="match status" value="1"/>
</dbReference>
<evidence type="ECO:0000256" key="2">
    <source>
        <dbReference type="ARBA" id="ARBA00022723"/>
    </source>
</evidence>
<evidence type="ECO:0000256" key="4">
    <source>
        <dbReference type="PROSITE-ProRule" id="PRU00433"/>
    </source>
</evidence>
<dbReference type="GO" id="GO:0046872">
    <property type="term" value="F:metal ion binding"/>
    <property type="evidence" value="ECO:0007669"/>
    <property type="project" value="UniProtKB-KW"/>
</dbReference>
<name>A0A2X0RDS2_9PROT</name>
<dbReference type="NCBIfam" id="NF040606">
    <property type="entry name" value="CytoC_perox"/>
    <property type="match status" value="1"/>
</dbReference>
<dbReference type="InterPro" id="IPR051395">
    <property type="entry name" value="Cytochrome_c_Peroxidase/MauG"/>
</dbReference>
<dbReference type="InterPro" id="IPR047758">
    <property type="entry name" value="CytoC_perox"/>
</dbReference>
<evidence type="ECO:0000256" key="1">
    <source>
        <dbReference type="ARBA" id="ARBA00022617"/>
    </source>
</evidence>
<dbReference type="PROSITE" id="PS51007">
    <property type="entry name" value="CYTC"/>
    <property type="match status" value="1"/>
</dbReference>
<feature type="region of interest" description="Disordered" evidence="5">
    <location>
        <begin position="576"/>
        <end position="607"/>
    </location>
</feature>
<proteinExistence type="predicted"/>
<keyword evidence="6" id="KW-0732">Signal</keyword>
<evidence type="ECO:0000256" key="5">
    <source>
        <dbReference type="SAM" id="MobiDB-lite"/>
    </source>
</evidence>
<keyword evidence="2 4" id="KW-0479">Metal-binding</keyword>
<dbReference type="GO" id="GO:0020037">
    <property type="term" value="F:heme binding"/>
    <property type="evidence" value="ECO:0007669"/>
    <property type="project" value="InterPro"/>
</dbReference>
<dbReference type="GO" id="GO:0004130">
    <property type="term" value="F:cytochrome-c peroxidase activity"/>
    <property type="evidence" value="ECO:0007669"/>
    <property type="project" value="TreeGrafter"/>
</dbReference>
<dbReference type="SUPFAM" id="SSF46626">
    <property type="entry name" value="Cytochrome c"/>
    <property type="match status" value="1"/>
</dbReference>
<feature type="chain" id="PRO_5016012342" evidence="6">
    <location>
        <begin position="33"/>
        <end position="607"/>
    </location>
</feature>
<keyword evidence="3 4" id="KW-0408">Iron</keyword>
<protein>
    <submittedName>
        <fullName evidence="8">Pseudouridine synthase, RluD</fullName>
    </submittedName>
</protein>
<organism evidence="8">
    <name type="scientific">Candidatus Nitrotoga fabula</name>
    <dbReference type="NCBI Taxonomy" id="2182327"/>
    <lineage>
        <taxon>Bacteria</taxon>
        <taxon>Pseudomonadati</taxon>
        <taxon>Pseudomonadota</taxon>
        <taxon>Betaproteobacteria</taxon>
        <taxon>Nitrosomonadales</taxon>
        <taxon>Gallionellaceae</taxon>
        <taxon>Candidatus Nitrotoga</taxon>
    </lineage>
</organism>
<evidence type="ECO:0000259" key="7">
    <source>
        <dbReference type="PROSITE" id="PS51007"/>
    </source>
</evidence>
<dbReference type="EMBL" id="LS423452">
    <property type="protein sequence ID" value="SPS05804.1"/>
    <property type="molecule type" value="Genomic_DNA"/>
</dbReference>
<dbReference type="InterPro" id="IPR009056">
    <property type="entry name" value="Cyt_c-like_dom"/>
</dbReference>
<dbReference type="InterPro" id="IPR036909">
    <property type="entry name" value="Cyt_c-like_dom_sf"/>
</dbReference>
<feature type="signal peptide" evidence="6">
    <location>
        <begin position="1"/>
        <end position="32"/>
    </location>
</feature>
<evidence type="ECO:0000256" key="3">
    <source>
        <dbReference type="ARBA" id="ARBA00023004"/>
    </source>
</evidence>
<sequence length="607" mass="67234">MNLRKNHLISSGRRLISAGMLGLSIAMVPCFAQEKEPVQYLDQGWDDAMRELYYFTPQGSRLMPYSWFLALETAAGETRFSDPANMARYGWLNHGRAKLNPDNLPIGFTKEPANDSAEKYWVGMTCSACHTNDIQAKGKRIRIDGGPALADFTLFITELSAAVQANLNDQTRFGRFAANVLGHDPTPTETAQLRTAYRTFAAELVGNLWMRTPHRPSGPGRVDALNQITNALAVTNLGVPENLRPVSAPVSFPFVWLAPHLDWVQWAPVASSPIARNVGETLGVFGKAEFKDPNNLFHSSVMLKQLHEMEEWLATLKSPPWPEKHFGKVNRKLAKRGRELFDKSCRGCHNMPPFDYTAKEINAFGKQFIKTQPIQITKVGTDSQYTHSLISRITATSNLGPLLFQNESVTPGANFFLTTVGATLKKAIEDAKLTPQEIFEYNGYRFYPPSGDDPVPQIWKPSPEALTAIKASPLVGIWATGPFLHNGSVPNIYELLSPPNERSKTFWVGSREIDPVKLGYKSTKNQLTAKERSQLFLYDTSLPGNHNSGHAFPKKALSPKDRLAIIEYLKDVREDAGQGDSAASTLPAAAKYSSGSEKSSQPVTDKK</sequence>
<accession>A0A2X0RDS2</accession>
<evidence type="ECO:0000256" key="6">
    <source>
        <dbReference type="SAM" id="SignalP"/>
    </source>
</evidence>
<reference evidence="8" key="1">
    <citation type="submission" date="2018-05" db="EMBL/GenBank/DDBJ databases">
        <authorList>
            <person name="Lanie J.A."/>
            <person name="Ng W.-L."/>
            <person name="Kazmierczak K.M."/>
            <person name="Andrzejewski T.M."/>
            <person name="Davidsen T.M."/>
            <person name="Wayne K.J."/>
            <person name="Tettelin H."/>
            <person name="Glass J.I."/>
            <person name="Rusch D."/>
            <person name="Podicherti R."/>
            <person name="Tsui H.-C.T."/>
            <person name="Winkler M.E."/>
        </authorList>
    </citation>
    <scope>NUCLEOTIDE SEQUENCE</scope>
    <source>
        <strain evidence="8">KNB</strain>
    </source>
</reference>
<dbReference type="PANTHER" id="PTHR30600">
    <property type="entry name" value="CYTOCHROME C PEROXIDASE-RELATED"/>
    <property type="match status" value="1"/>
</dbReference>
<feature type="compositionally biased region" description="Polar residues" evidence="5">
    <location>
        <begin position="593"/>
        <end position="607"/>
    </location>
</feature>
<dbReference type="AlphaFoldDB" id="A0A2X0RDS2"/>
<evidence type="ECO:0000313" key="8">
    <source>
        <dbReference type="EMBL" id="SPS05804.1"/>
    </source>
</evidence>
<feature type="domain" description="Cytochrome c" evidence="7">
    <location>
        <begin position="332"/>
        <end position="573"/>
    </location>
</feature>
<dbReference type="GO" id="GO:0009055">
    <property type="term" value="F:electron transfer activity"/>
    <property type="evidence" value="ECO:0007669"/>
    <property type="project" value="InterPro"/>
</dbReference>
<dbReference type="Pfam" id="PF21419">
    <property type="entry name" value="RoxA-like_Cyt-c"/>
    <property type="match status" value="1"/>
</dbReference>
<gene>
    <name evidence="8" type="ORF">NITFAB_1394</name>
</gene>
<dbReference type="PANTHER" id="PTHR30600:SF9">
    <property type="entry name" value="BLR7738 PROTEIN"/>
    <property type="match status" value="1"/>
</dbReference>
<keyword evidence="1 4" id="KW-0349">Heme</keyword>